<dbReference type="EMBL" id="CP036274">
    <property type="protein sequence ID" value="QDU31610.1"/>
    <property type="molecule type" value="Genomic_DNA"/>
</dbReference>
<keyword evidence="7" id="KW-0274">FAD</keyword>
<accession>A0A517YN06</accession>
<keyword evidence="11" id="KW-0449">Lipoprotein</keyword>
<sequence length="365" mass="39380">MSPPNDKSSRRDFLAGRSAREVLVKLAAETKPAPKQVAAAPVEQRPARPLLHVSREAMACEFEIFFDPVRYPSGTDVSVVALDLITALEDQLTIYRETSEVSRLNAIASFRPVAVEIGLFELLQRAKELSQQTGGAFDVTAGQLSKTWGFFRREGRFPTPAEIAEALALVGSDSLELNAAGQSVQFMKPGMELNFGAIGKGYALDRAADLLAEKGLCDCMLHGGNSSVLARGSREEGADHWTVALKHPLKPNERLGEFFLRNQALGTSGSGSQYFHHAGKRYGHIIDPRTGWPAEAVLSSTVIAPTAAEADALATALYVMSLSEAEAFAKVRPDVAVLLITHGKHPGAIELHPFNLPADAWRNVG</sequence>
<keyword evidence="8" id="KW-0460">Magnesium</keyword>
<proteinExistence type="predicted"/>
<name>A0A517YN06_9BACT</name>
<evidence type="ECO:0000256" key="7">
    <source>
        <dbReference type="ARBA" id="ARBA00022827"/>
    </source>
</evidence>
<evidence type="ECO:0000256" key="1">
    <source>
        <dbReference type="ARBA" id="ARBA00001946"/>
    </source>
</evidence>
<dbReference type="PANTHER" id="PTHR30040:SF2">
    <property type="entry name" value="FAD:PROTEIN FMN TRANSFERASE"/>
    <property type="match status" value="1"/>
</dbReference>
<dbReference type="EC" id="2.7.1.180" evidence="2"/>
<evidence type="ECO:0000256" key="4">
    <source>
        <dbReference type="ARBA" id="ARBA00022630"/>
    </source>
</evidence>
<evidence type="ECO:0000313" key="11">
    <source>
        <dbReference type="EMBL" id="QDU31610.1"/>
    </source>
</evidence>
<dbReference type="SUPFAM" id="SSF143631">
    <property type="entry name" value="ApbE-like"/>
    <property type="match status" value="1"/>
</dbReference>
<keyword evidence="4" id="KW-0285">Flavoprotein</keyword>
<comment type="catalytic activity">
    <reaction evidence="10">
        <text>L-threonyl-[protein] + FAD = FMN-L-threonyl-[protein] + AMP + H(+)</text>
        <dbReference type="Rhea" id="RHEA:36847"/>
        <dbReference type="Rhea" id="RHEA-COMP:11060"/>
        <dbReference type="Rhea" id="RHEA-COMP:11061"/>
        <dbReference type="ChEBI" id="CHEBI:15378"/>
        <dbReference type="ChEBI" id="CHEBI:30013"/>
        <dbReference type="ChEBI" id="CHEBI:57692"/>
        <dbReference type="ChEBI" id="CHEBI:74257"/>
        <dbReference type="ChEBI" id="CHEBI:456215"/>
        <dbReference type="EC" id="2.7.1.180"/>
    </reaction>
</comment>
<keyword evidence="12" id="KW-1185">Reference proteome</keyword>
<evidence type="ECO:0000256" key="2">
    <source>
        <dbReference type="ARBA" id="ARBA00011955"/>
    </source>
</evidence>
<dbReference type="Gene3D" id="3.10.520.10">
    <property type="entry name" value="ApbE-like domains"/>
    <property type="match status" value="1"/>
</dbReference>
<dbReference type="Proteomes" id="UP000315017">
    <property type="component" value="Chromosome"/>
</dbReference>
<evidence type="ECO:0000313" key="12">
    <source>
        <dbReference type="Proteomes" id="UP000315017"/>
    </source>
</evidence>
<organism evidence="11 12">
    <name type="scientific">Anatilimnocola aggregata</name>
    <dbReference type="NCBI Taxonomy" id="2528021"/>
    <lineage>
        <taxon>Bacteria</taxon>
        <taxon>Pseudomonadati</taxon>
        <taxon>Planctomycetota</taxon>
        <taxon>Planctomycetia</taxon>
        <taxon>Pirellulales</taxon>
        <taxon>Pirellulaceae</taxon>
        <taxon>Anatilimnocola</taxon>
    </lineage>
</organism>
<keyword evidence="5" id="KW-0808">Transferase</keyword>
<evidence type="ECO:0000256" key="5">
    <source>
        <dbReference type="ARBA" id="ARBA00022679"/>
    </source>
</evidence>
<dbReference type="PROSITE" id="PS51318">
    <property type="entry name" value="TAT"/>
    <property type="match status" value="1"/>
</dbReference>
<dbReference type="InterPro" id="IPR024932">
    <property type="entry name" value="ApbE"/>
</dbReference>
<dbReference type="InterPro" id="IPR003374">
    <property type="entry name" value="ApbE-like_sf"/>
</dbReference>
<dbReference type="AlphaFoldDB" id="A0A517YN06"/>
<dbReference type="InterPro" id="IPR006311">
    <property type="entry name" value="TAT_signal"/>
</dbReference>
<dbReference type="Pfam" id="PF02424">
    <property type="entry name" value="ApbE"/>
    <property type="match status" value="1"/>
</dbReference>
<comment type="cofactor">
    <cofactor evidence="1">
        <name>Mg(2+)</name>
        <dbReference type="ChEBI" id="CHEBI:18420"/>
    </cofactor>
</comment>
<evidence type="ECO:0000256" key="8">
    <source>
        <dbReference type="ARBA" id="ARBA00022842"/>
    </source>
</evidence>
<dbReference type="KEGG" id="aagg:ETAA8_67700"/>
<protein>
    <recommendedName>
        <fullName evidence="3">FAD:protein FMN transferase</fullName>
        <ecNumber evidence="2">2.7.1.180</ecNumber>
    </recommendedName>
    <alternativeName>
        <fullName evidence="9">Flavin transferase</fullName>
    </alternativeName>
</protein>
<evidence type="ECO:0000256" key="10">
    <source>
        <dbReference type="ARBA" id="ARBA00048540"/>
    </source>
</evidence>
<keyword evidence="6" id="KW-0479">Metal-binding</keyword>
<dbReference type="GO" id="GO:0016740">
    <property type="term" value="F:transferase activity"/>
    <property type="evidence" value="ECO:0007669"/>
    <property type="project" value="UniProtKB-KW"/>
</dbReference>
<evidence type="ECO:0000256" key="3">
    <source>
        <dbReference type="ARBA" id="ARBA00016337"/>
    </source>
</evidence>
<dbReference type="RefSeq" id="WP_202921407.1">
    <property type="nucleotide sequence ID" value="NZ_CP036274.1"/>
</dbReference>
<evidence type="ECO:0000256" key="6">
    <source>
        <dbReference type="ARBA" id="ARBA00022723"/>
    </source>
</evidence>
<dbReference type="GO" id="GO:0046872">
    <property type="term" value="F:metal ion binding"/>
    <property type="evidence" value="ECO:0007669"/>
    <property type="project" value="UniProtKB-KW"/>
</dbReference>
<evidence type="ECO:0000256" key="9">
    <source>
        <dbReference type="ARBA" id="ARBA00031306"/>
    </source>
</evidence>
<dbReference type="PANTHER" id="PTHR30040">
    <property type="entry name" value="THIAMINE BIOSYNTHESIS LIPOPROTEIN APBE"/>
    <property type="match status" value="1"/>
</dbReference>
<gene>
    <name evidence="11" type="primary">apbE_6</name>
    <name evidence="11" type="ORF">ETAA8_67700</name>
</gene>
<reference evidence="11 12" key="1">
    <citation type="submission" date="2019-02" db="EMBL/GenBank/DDBJ databases">
        <title>Deep-cultivation of Planctomycetes and their phenomic and genomic characterization uncovers novel biology.</title>
        <authorList>
            <person name="Wiegand S."/>
            <person name="Jogler M."/>
            <person name="Boedeker C."/>
            <person name="Pinto D."/>
            <person name="Vollmers J."/>
            <person name="Rivas-Marin E."/>
            <person name="Kohn T."/>
            <person name="Peeters S.H."/>
            <person name="Heuer A."/>
            <person name="Rast P."/>
            <person name="Oberbeckmann S."/>
            <person name="Bunk B."/>
            <person name="Jeske O."/>
            <person name="Meyerdierks A."/>
            <person name="Storesund J.E."/>
            <person name="Kallscheuer N."/>
            <person name="Luecker S."/>
            <person name="Lage O.M."/>
            <person name="Pohl T."/>
            <person name="Merkel B.J."/>
            <person name="Hornburger P."/>
            <person name="Mueller R.-W."/>
            <person name="Bruemmer F."/>
            <person name="Labrenz M."/>
            <person name="Spormann A.M."/>
            <person name="Op den Camp H."/>
            <person name="Overmann J."/>
            <person name="Amann R."/>
            <person name="Jetten M.S.M."/>
            <person name="Mascher T."/>
            <person name="Medema M.H."/>
            <person name="Devos D.P."/>
            <person name="Kaster A.-K."/>
            <person name="Ovreas L."/>
            <person name="Rohde M."/>
            <person name="Galperin M.Y."/>
            <person name="Jogler C."/>
        </authorList>
    </citation>
    <scope>NUCLEOTIDE SEQUENCE [LARGE SCALE GENOMIC DNA]</scope>
    <source>
        <strain evidence="11 12">ETA_A8</strain>
    </source>
</reference>